<accession>E9GKB9</accession>
<dbReference type="HOGENOM" id="CLU_639778_0_0_1"/>
<sequence>MNLRYFPDDGEPPLPKTPYVGVTFVASPMVFGPAVEVMSIEGMNLFEEYFEHNINDLDSRMRLRLANADSLTNLGAEISTIHHTSTELLARNDIKGCWAILDELFPRQFFYRLKLKPPYSGGKGKPRYTAKRQLGKEHVHRPLAFNSDHLTPEAKEKLCELEEEQQLQDTLSKEAAARAAIEAEQTKVLYKISNFERKQAELQREKIELSIKYKETLAAHASSSDEAVNTVLITPPVTPAKGHADHFLSVFKKRELDKEKEELKKQKKEKEEEEKLLKEVYSMDIETTPPGYPEREYLSNANPLAISTIAKRSPNPAIIFTIDYDDEGYIDVGALSETITVITDSTINEYYHGFADIIYDLVFLLACIPPQQNNQDKQQAEENFSSYIRNYFAERKCTVLHVAVTGEMTENIELIKLLIKLRTDPNAID</sequence>
<dbReference type="KEGG" id="dpx:DAPPUDRAFT_103800"/>
<dbReference type="Proteomes" id="UP000000305">
    <property type="component" value="Unassembled WGS sequence"/>
</dbReference>
<keyword evidence="1" id="KW-0175">Coiled coil</keyword>
<dbReference type="EMBL" id="GL732549">
    <property type="protein sequence ID" value="EFX79961.1"/>
    <property type="molecule type" value="Genomic_DNA"/>
</dbReference>
<evidence type="ECO:0000313" key="3">
    <source>
        <dbReference type="Proteomes" id="UP000000305"/>
    </source>
</evidence>
<gene>
    <name evidence="2" type="ORF">DAPPUDRAFT_103800</name>
</gene>
<keyword evidence="3" id="KW-1185">Reference proteome</keyword>
<organism evidence="2 3">
    <name type="scientific">Daphnia pulex</name>
    <name type="common">Water flea</name>
    <dbReference type="NCBI Taxonomy" id="6669"/>
    <lineage>
        <taxon>Eukaryota</taxon>
        <taxon>Metazoa</taxon>
        <taxon>Ecdysozoa</taxon>
        <taxon>Arthropoda</taxon>
        <taxon>Crustacea</taxon>
        <taxon>Branchiopoda</taxon>
        <taxon>Diplostraca</taxon>
        <taxon>Cladocera</taxon>
        <taxon>Anomopoda</taxon>
        <taxon>Daphniidae</taxon>
        <taxon>Daphnia</taxon>
    </lineage>
</organism>
<evidence type="ECO:0000256" key="1">
    <source>
        <dbReference type="SAM" id="Coils"/>
    </source>
</evidence>
<evidence type="ECO:0000313" key="2">
    <source>
        <dbReference type="EMBL" id="EFX79961.1"/>
    </source>
</evidence>
<protein>
    <submittedName>
        <fullName evidence="2">Uncharacterized protein</fullName>
    </submittedName>
</protein>
<dbReference type="AlphaFoldDB" id="E9GKB9"/>
<dbReference type="InParanoid" id="E9GKB9"/>
<feature type="coiled-coil region" evidence="1">
    <location>
        <begin position="249"/>
        <end position="283"/>
    </location>
</feature>
<reference evidence="2 3" key="1">
    <citation type="journal article" date="2011" name="Science">
        <title>The ecoresponsive genome of Daphnia pulex.</title>
        <authorList>
            <person name="Colbourne J.K."/>
            <person name="Pfrender M.E."/>
            <person name="Gilbert D."/>
            <person name="Thomas W.K."/>
            <person name="Tucker A."/>
            <person name="Oakley T.H."/>
            <person name="Tokishita S."/>
            <person name="Aerts A."/>
            <person name="Arnold G.J."/>
            <person name="Basu M.K."/>
            <person name="Bauer D.J."/>
            <person name="Caceres C.E."/>
            <person name="Carmel L."/>
            <person name="Casola C."/>
            <person name="Choi J.H."/>
            <person name="Detter J.C."/>
            <person name="Dong Q."/>
            <person name="Dusheyko S."/>
            <person name="Eads B.D."/>
            <person name="Frohlich T."/>
            <person name="Geiler-Samerotte K.A."/>
            <person name="Gerlach D."/>
            <person name="Hatcher P."/>
            <person name="Jogdeo S."/>
            <person name="Krijgsveld J."/>
            <person name="Kriventseva E.V."/>
            <person name="Kultz D."/>
            <person name="Laforsch C."/>
            <person name="Lindquist E."/>
            <person name="Lopez J."/>
            <person name="Manak J.R."/>
            <person name="Muller J."/>
            <person name="Pangilinan J."/>
            <person name="Patwardhan R.P."/>
            <person name="Pitluck S."/>
            <person name="Pritham E.J."/>
            <person name="Rechtsteiner A."/>
            <person name="Rho M."/>
            <person name="Rogozin I.B."/>
            <person name="Sakarya O."/>
            <person name="Salamov A."/>
            <person name="Schaack S."/>
            <person name="Shapiro H."/>
            <person name="Shiga Y."/>
            <person name="Skalitzky C."/>
            <person name="Smith Z."/>
            <person name="Souvorov A."/>
            <person name="Sung W."/>
            <person name="Tang Z."/>
            <person name="Tsuchiya D."/>
            <person name="Tu H."/>
            <person name="Vos H."/>
            <person name="Wang M."/>
            <person name="Wolf Y.I."/>
            <person name="Yamagata H."/>
            <person name="Yamada T."/>
            <person name="Ye Y."/>
            <person name="Shaw J.R."/>
            <person name="Andrews J."/>
            <person name="Crease T.J."/>
            <person name="Tang H."/>
            <person name="Lucas S.M."/>
            <person name="Robertson H.M."/>
            <person name="Bork P."/>
            <person name="Koonin E.V."/>
            <person name="Zdobnov E.M."/>
            <person name="Grigoriev I.V."/>
            <person name="Lynch M."/>
            <person name="Boore J.L."/>
        </authorList>
    </citation>
    <scope>NUCLEOTIDE SEQUENCE [LARGE SCALE GENOMIC DNA]</scope>
</reference>
<proteinExistence type="predicted"/>
<name>E9GKB9_DAPPU</name>